<dbReference type="GO" id="GO:0003700">
    <property type="term" value="F:DNA-binding transcription factor activity"/>
    <property type="evidence" value="ECO:0007669"/>
    <property type="project" value="TreeGrafter"/>
</dbReference>
<proteinExistence type="predicted"/>
<organism evidence="6 7">
    <name type="scientific">Brucella gallinifaecis</name>
    <dbReference type="NCBI Taxonomy" id="215590"/>
    <lineage>
        <taxon>Bacteria</taxon>
        <taxon>Pseudomonadati</taxon>
        <taxon>Pseudomonadota</taxon>
        <taxon>Alphaproteobacteria</taxon>
        <taxon>Hyphomicrobiales</taxon>
        <taxon>Brucellaceae</taxon>
        <taxon>Brucella/Ochrobactrum group</taxon>
        <taxon>Brucella</taxon>
    </lineage>
</organism>
<dbReference type="InterPro" id="IPR014757">
    <property type="entry name" value="Tscrpt_reg_IclR_C"/>
</dbReference>
<dbReference type="Gene3D" id="1.10.10.10">
    <property type="entry name" value="Winged helix-like DNA-binding domain superfamily/Winged helix DNA-binding domain"/>
    <property type="match status" value="1"/>
</dbReference>
<keyword evidence="1" id="KW-0805">Transcription regulation</keyword>
<dbReference type="Gene3D" id="3.30.450.40">
    <property type="match status" value="1"/>
</dbReference>
<evidence type="ECO:0000313" key="6">
    <source>
        <dbReference type="EMBL" id="TPF74407.1"/>
    </source>
</evidence>
<dbReference type="Proteomes" id="UP000315388">
    <property type="component" value="Unassembled WGS sequence"/>
</dbReference>
<dbReference type="PROSITE" id="PS51077">
    <property type="entry name" value="HTH_ICLR"/>
    <property type="match status" value="1"/>
</dbReference>
<dbReference type="EMBL" id="VEWJ01000012">
    <property type="protein sequence ID" value="TPF74407.1"/>
    <property type="molecule type" value="Genomic_DNA"/>
</dbReference>
<evidence type="ECO:0000313" key="7">
    <source>
        <dbReference type="Proteomes" id="UP000315388"/>
    </source>
</evidence>
<keyword evidence="7" id="KW-1185">Reference proteome</keyword>
<feature type="domain" description="HTH iclR-type" evidence="4">
    <location>
        <begin position="11"/>
        <end position="70"/>
    </location>
</feature>
<dbReference type="InterPro" id="IPR029016">
    <property type="entry name" value="GAF-like_dom_sf"/>
</dbReference>
<protein>
    <submittedName>
        <fullName evidence="6">IclR family transcriptional regulator</fullName>
    </submittedName>
</protein>
<dbReference type="Pfam" id="PF01614">
    <property type="entry name" value="IclR_C"/>
    <property type="match status" value="1"/>
</dbReference>
<accession>A0A502BKQ3</accession>
<sequence length="261" mass="28727">MKRDEQAVQGTQVLARALTVLDAVAYGASDLVTIGSKLGTSRSTTHRIVHFLQRSGFLRHVDGRGYVLGSKLIELGAQALEQMPLTSLARKHIEKLGQQTGDTIHLSVRDGDSVLYIDKISGVKGLEMRSRVGLHKPVATTGTGKAMMLDLAEEEWARLYSLANSEVIQAEVPPPGFLQWHEFRESMRSYKELGYTMEFEENEASIRCVAAPVRDARSNIVAGLSVASTTPYMSKERMHNLVPLVTACALSISRELGYIAR</sequence>
<dbReference type="PROSITE" id="PS51078">
    <property type="entry name" value="ICLR_ED"/>
    <property type="match status" value="1"/>
</dbReference>
<dbReference type="GO" id="GO:0003677">
    <property type="term" value="F:DNA binding"/>
    <property type="evidence" value="ECO:0007669"/>
    <property type="project" value="UniProtKB-KW"/>
</dbReference>
<dbReference type="Pfam" id="PF09339">
    <property type="entry name" value="HTH_IclR"/>
    <property type="match status" value="1"/>
</dbReference>
<evidence type="ECO:0000259" key="4">
    <source>
        <dbReference type="PROSITE" id="PS51077"/>
    </source>
</evidence>
<dbReference type="InterPro" id="IPR005471">
    <property type="entry name" value="Tscrpt_reg_IclR_N"/>
</dbReference>
<evidence type="ECO:0000256" key="1">
    <source>
        <dbReference type="ARBA" id="ARBA00023015"/>
    </source>
</evidence>
<dbReference type="OrthoDB" id="6057486at2"/>
<dbReference type="SMART" id="SM00346">
    <property type="entry name" value="HTH_ICLR"/>
    <property type="match status" value="1"/>
</dbReference>
<feature type="domain" description="IclR-ED" evidence="5">
    <location>
        <begin position="71"/>
        <end position="258"/>
    </location>
</feature>
<dbReference type="PANTHER" id="PTHR30136">
    <property type="entry name" value="HELIX-TURN-HELIX TRANSCRIPTIONAL REGULATOR, ICLR FAMILY"/>
    <property type="match status" value="1"/>
</dbReference>
<evidence type="ECO:0000256" key="2">
    <source>
        <dbReference type="ARBA" id="ARBA00023125"/>
    </source>
</evidence>
<dbReference type="SUPFAM" id="SSF46785">
    <property type="entry name" value="Winged helix' DNA-binding domain"/>
    <property type="match status" value="1"/>
</dbReference>
<dbReference type="InterPro" id="IPR036388">
    <property type="entry name" value="WH-like_DNA-bd_sf"/>
</dbReference>
<dbReference type="AlphaFoldDB" id="A0A502BKQ3"/>
<name>A0A502BKQ3_9HYPH</name>
<dbReference type="PANTHER" id="PTHR30136:SF35">
    <property type="entry name" value="HTH-TYPE TRANSCRIPTIONAL REGULATOR RV1719"/>
    <property type="match status" value="1"/>
</dbReference>
<keyword evidence="3" id="KW-0804">Transcription</keyword>
<keyword evidence="2" id="KW-0238">DNA-binding</keyword>
<dbReference type="SUPFAM" id="SSF55781">
    <property type="entry name" value="GAF domain-like"/>
    <property type="match status" value="1"/>
</dbReference>
<dbReference type="GO" id="GO:0045892">
    <property type="term" value="P:negative regulation of DNA-templated transcription"/>
    <property type="evidence" value="ECO:0007669"/>
    <property type="project" value="TreeGrafter"/>
</dbReference>
<reference evidence="6 7" key="1">
    <citation type="journal article" date="2003" name="Int. J. Syst. Evol. Microbiol.">
        <title>Towards a standardized format for the description of a novel species (of an established genus): Ochrobactrum gallinifaecis sp. nov.</title>
        <authorList>
            <person name="Kampfer P."/>
            <person name="Buczolits S."/>
            <person name="Albrecht A."/>
            <person name="Busse H.J."/>
            <person name="Stackebrandt E."/>
        </authorList>
    </citation>
    <scope>NUCLEOTIDE SEQUENCE [LARGE SCALE GENOMIC DNA]</scope>
    <source>
        <strain evidence="6 7">ISO 196</strain>
    </source>
</reference>
<dbReference type="InterPro" id="IPR050707">
    <property type="entry name" value="HTH_MetabolicPath_Reg"/>
</dbReference>
<gene>
    <name evidence="6" type="ORF">FHY56_14605</name>
</gene>
<evidence type="ECO:0000256" key="3">
    <source>
        <dbReference type="ARBA" id="ARBA00023163"/>
    </source>
</evidence>
<dbReference type="InterPro" id="IPR036390">
    <property type="entry name" value="WH_DNA-bd_sf"/>
</dbReference>
<evidence type="ECO:0000259" key="5">
    <source>
        <dbReference type="PROSITE" id="PS51078"/>
    </source>
</evidence>
<comment type="caution">
    <text evidence="6">The sequence shown here is derived from an EMBL/GenBank/DDBJ whole genome shotgun (WGS) entry which is preliminary data.</text>
</comment>